<dbReference type="EMBL" id="JAJSON010000014">
    <property type="protein sequence ID" value="MCG9971066.1"/>
    <property type="molecule type" value="Genomic_DNA"/>
</dbReference>
<dbReference type="CDD" id="cd06238">
    <property type="entry name" value="M14-like"/>
    <property type="match status" value="1"/>
</dbReference>
<protein>
    <submittedName>
        <fullName evidence="2">M14 family metallopeptidase</fullName>
    </submittedName>
</protein>
<organism evidence="2 3">
    <name type="scientific">Christiangramia crocea</name>
    <dbReference type="NCBI Taxonomy" id="2904124"/>
    <lineage>
        <taxon>Bacteria</taxon>
        <taxon>Pseudomonadati</taxon>
        <taxon>Bacteroidota</taxon>
        <taxon>Flavobacteriia</taxon>
        <taxon>Flavobacteriales</taxon>
        <taxon>Flavobacteriaceae</taxon>
        <taxon>Christiangramia</taxon>
    </lineage>
</organism>
<evidence type="ECO:0000313" key="2">
    <source>
        <dbReference type="EMBL" id="MCG9971066.1"/>
    </source>
</evidence>
<name>A0A9X1UW06_9FLAO</name>
<dbReference type="AlphaFoldDB" id="A0A9X1UW06"/>
<comment type="caution">
    <text evidence="2">The sequence shown here is derived from an EMBL/GenBank/DDBJ whole genome shotgun (WGS) entry which is preliminary data.</text>
</comment>
<gene>
    <name evidence="2" type="ORF">LU635_05395</name>
</gene>
<dbReference type="Pfam" id="PF00246">
    <property type="entry name" value="Peptidase_M14"/>
    <property type="match status" value="1"/>
</dbReference>
<dbReference type="GO" id="GO:0006508">
    <property type="term" value="P:proteolysis"/>
    <property type="evidence" value="ECO:0007669"/>
    <property type="project" value="InterPro"/>
</dbReference>
<reference evidence="2" key="1">
    <citation type="submission" date="2021-12" db="EMBL/GenBank/DDBJ databases">
        <title>Description of Gramella crocea sp. nov., a new bacterium isolated from activated sludge.</title>
        <authorList>
            <person name="Zhang X."/>
        </authorList>
    </citation>
    <scope>NUCLEOTIDE SEQUENCE</scope>
    <source>
        <strain evidence="2">YB25</strain>
    </source>
</reference>
<dbReference type="GO" id="GO:0004181">
    <property type="term" value="F:metallocarboxypeptidase activity"/>
    <property type="evidence" value="ECO:0007669"/>
    <property type="project" value="InterPro"/>
</dbReference>
<proteinExistence type="predicted"/>
<evidence type="ECO:0000259" key="1">
    <source>
        <dbReference type="Pfam" id="PF00246"/>
    </source>
</evidence>
<sequence length="838" mass="95902">MRNLIIFLILFSITITKAQQEEVSLDYYLPDDVTYNPDIPTPEEILGFVPGEWHVSHDRLLMYMNRLAEVSPRIQIENRGFTYEGRQLVLLTISSEENLSNIEEIRKNHIALVEKNAESLDTEEMPIVINQGFSIHGNEPSGSNAALLYTYYLAAAQGEKIEKTLENTVILLDPSFNPDGLQRFAYWANTNKSKNINPDPQDREYNEVWPGGRTNHYWFDMNRDWLPVQLPESQARIATFHKWYPNILTDHHEMGSNSTFFFQPGIPSRTHPLTPQMNQDLTKEIGTYHAAAFDEIGSLYYTEENYDDFYYGKGSTFPDINGSIGILFEQGSSRGHAQETDNGILTFPFTIRNQFTAALSTLEAAQKMRTDLLNYQRNFYKNARESAQSGAYAFGNSKDPASAYKLAEILKRHQIEVHELANNFSEGDENFEKGSAYIVPKNQRQHRLIKAMFERRTEFEDSLFYDISAWTFPLAFNLDYTEDASMRNAGEKIEDIKMPLPQLPEESDYAYLLDWNNYFAPKALNQILEKGLRAKVAMEDFSLDSKNYGYGTIMIPVQNQKLDKAELHEFLSKVSEESSVKITAIGTGMTKGINLGSNQFRALEPQKVAIIIGGSITPYDAGEVWHLFDQRYDMKITKIDVRDLDDTDLNKYTDIILPNSRGGGLDEKYAKKLKDWTKSGGTLIGYRNAVNWLKKNDFIDFKTKKNEITAKNISFEEQGDFKGAQHIGGAIFEAKLDRSHPIAFGYKDDKISLFRNTTIFMEADEESYNNPIKYTENPLLSGYISKPNLDSIANTVPFKHKDMGRGDVMLFTDNTNFRAFWYGTNKLLMNAIFFGKEM</sequence>
<dbReference type="SUPFAM" id="SSF53187">
    <property type="entry name" value="Zn-dependent exopeptidases"/>
    <property type="match status" value="1"/>
</dbReference>
<dbReference type="CDD" id="cd03143">
    <property type="entry name" value="A4_beta-galactosidase_middle_domain"/>
    <property type="match status" value="1"/>
</dbReference>
<dbReference type="SUPFAM" id="SSF52317">
    <property type="entry name" value="Class I glutamine amidotransferase-like"/>
    <property type="match status" value="1"/>
</dbReference>
<dbReference type="Gene3D" id="3.40.630.10">
    <property type="entry name" value="Zn peptidases"/>
    <property type="match status" value="1"/>
</dbReference>
<evidence type="ECO:0000313" key="3">
    <source>
        <dbReference type="Proteomes" id="UP001139344"/>
    </source>
</evidence>
<dbReference type="InterPro" id="IPR000834">
    <property type="entry name" value="Peptidase_M14"/>
</dbReference>
<dbReference type="GO" id="GO:0008270">
    <property type="term" value="F:zinc ion binding"/>
    <property type="evidence" value="ECO:0007669"/>
    <property type="project" value="InterPro"/>
</dbReference>
<accession>A0A9X1UW06</accession>
<feature type="domain" description="Peptidase M14" evidence="1">
    <location>
        <begin position="62"/>
        <end position="309"/>
    </location>
</feature>
<dbReference type="Proteomes" id="UP001139344">
    <property type="component" value="Unassembled WGS sequence"/>
</dbReference>
<dbReference type="InterPro" id="IPR029062">
    <property type="entry name" value="Class_I_gatase-like"/>
</dbReference>
<keyword evidence="3" id="KW-1185">Reference proteome</keyword>
<dbReference type="RefSeq" id="WP_240096994.1">
    <property type="nucleotide sequence ID" value="NZ_JAJSON010000014.1"/>
</dbReference>